<dbReference type="RefSeq" id="WP_037458415.1">
    <property type="nucleotide sequence ID" value="NZ_AVFL01000024.1"/>
</dbReference>
<dbReference type="OrthoDB" id="7283113at2"/>
<dbReference type="InterPro" id="IPR003439">
    <property type="entry name" value="ABC_transporter-like_ATP-bd"/>
</dbReference>
<sequence length="517" mass="55754">MTAIGVGDAPPALELVGVNKWFGANHANKDVSLSVRRGGIHGVIGENGAGKSTIMSIVYGYLLADGGTVLVNGKPTDIRTPRDAIAAGIGMVHQHFMLVDTFTVAENVLLGAEGGPTLAPGLARAREELRRLEREYALEVDVDAVVGELPVGLQQRVEILKALYRGADLLILDEPTGVLTPQEADHLFRILRALRDQGKTIIIITHKLREIMDLTDAVTVMRRGEVVANVRTAETSREQLAELMVGRKVLLRVDKTLAEPGAVVLNVRGLRVIDRGGVARVKEVSFNLRAGEIVGIAGVSGNGQSELLEALAGIQPIAGGSIRLHGEKISDKSVFNARMLRRLGIAHVPEDRQKVGLVTSFSASECAVLGYQDDPRYNGRVLMDHGAMLSRCRAQMKSYDVRPPDSSLRVSSFSGGNQQKIVLAREIERNPDVLLVGQPTRGVDIGAIEFIHRRLVALRDDGKAILLVSVELDEILALSDRILVMFDGHLVGEIPAGEATERRLGLMMAGITEEAAD</sequence>
<dbReference type="Pfam" id="PF00005">
    <property type="entry name" value="ABC_tran"/>
    <property type="match status" value="2"/>
</dbReference>
<organism evidence="4 5">
    <name type="scientific">Skermanella stibiiresistens SB22</name>
    <dbReference type="NCBI Taxonomy" id="1385369"/>
    <lineage>
        <taxon>Bacteria</taxon>
        <taxon>Pseudomonadati</taxon>
        <taxon>Pseudomonadota</taxon>
        <taxon>Alphaproteobacteria</taxon>
        <taxon>Rhodospirillales</taxon>
        <taxon>Azospirillaceae</taxon>
        <taxon>Skermanella</taxon>
    </lineage>
</organism>
<comment type="caution">
    <text evidence="4">The sequence shown here is derived from an EMBL/GenBank/DDBJ whole genome shotgun (WGS) entry which is preliminary data.</text>
</comment>
<evidence type="ECO:0000313" key="5">
    <source>
        <dbReference type="Proteomes" id="UP000019486"/>
    </source>
</evidence>
<reference evidence="4 5" key="1">
    <citation type="submission" date="2013-08" db="EMBL/GenBank/DDBJ databases">
        <title>The genome sequence of Skermanella stibiiresistens.</title>
        <authorList>
            <person name="Zhu W."/>
            <person name="Wang G."/>
        </authorList>
    </citation>
    <scope>NUCLEOTIDE SEQUENCE [LARGE SCALE GENOMIC DNA]</scope>
    <source>
        <strain evidence="4 5">SB22</strain>
    </source>
</reference>
<keyword evidence="5" id="KW-1185">Reference proteome</keyword>
<dbReference type="CDD" id="cd03215">
    <property type="entry name" value="ABC_Carb_Monos_II"/>
    <property type="match status" value="1"/>
</dbReference>
<dbReference type="Proteomes" id="UP000019486">
    <property type="component" value="Unassembled WGS sequence"/>
</dbReference>
<proteinExistence type="predicted"/>
<evidence type="ECO:0000259" key="3">
    <source>
        <dbReference type="PROSITE" id="PS50893"/>
    </source>
</evidence>
<evidence type="ECO:0000256" key="1">
    <source>
        <dbReference type="ARBA" id="ARBA00022741"/>
    </source>
</evidence>
<evidence type="ECO:0000256" key="2">
    <source>
        <dbReference type="ARBA" id="ARBA00022840"/>
    </source>
</evidence>
<dbReference type="SMART" id="SM00382">
    <property type="entry name" value="AAA"/>
    <property type="match status" value="2"/>
</dbReference>
<keyword evidence="2 4" id="KW-0067">ATP-binding</keyword>
<dbReference type="PANTHER" id="PTHR43790:SF4">
    <property type="entry name" value="GUANOSINE IMPORT ATP-BINDING PROTEIN NUPO"/>
    <property type="match status" value="1"/>
</dbReference>
<accession>W9GV28</accession>
<feature type="domain" description="ABC transporter" evidence="3">
    <location>
        <begin position="13"/>
        <end position="248"/>
    </location>
</feature>
<feature type="domain" description="ABC transporter" evidence="3">
    <location>
        <begin position="265"/>
        <end position="512"/>
    </location>
</feature>
<dbReference type="InterPro" id="IPR050107">
    <property type="entry name" value="ABC_carbohydrate_import_ATPase"/>
</dbReference>
<dbReference type="EMBL" id="AVFL01000024">
    <property type="protein sequence ID" value="EWY37629.1"/>
    <property type="molecule type" value="Genomic_DNA"/>
</dbReference>
<protein>
    <submittedName>
        <fullName evidence="4">Heme ABC transporter ATP-binding protein</fullName>
    </submittedName>
</protein>
<dbReference type="InterPro" id="IPR003593">
    <property type="entry name" value="AAA+_ATPase"/>
</dbReference>
<dbReference type="AlphaFoldDB" id="W9GV28"/>
<gene>
    <name evidence="4" type="ORF">N825_16390</name>
</gene>
<evidence type="ECO:0000313" key="4">
    <source>
        <dbReference type="EMBL" id="EWY37629.1"/>
    </source>
</evidence>
<keyword evidence="1" id="KW-0547">Nucleotide-binding</keyword>
<dbReference type="InterPro" id="IPR017871">
    <property type="entry name" value="ABC_transporter-like_CS"/>
</dbReference>
<dbReference type="PATRIC" id="fig|1385369.3.peg.5252"/>
<dbReference type="PROSITE" id="PS00211">
    <property type="entry name" value="ABC_TRANSPORTER_1"/>
    <property type="match status" value="1"/>
</dbReference>
<dbReference type="InterPro" id="IPR027417">
    <property type="entry name" value="P-loop_NTPase"/>
</dbReference>
<dbReference type="STRING" id="1385369.N825_16390"/>
<dbReference type="PROSITE" id="PS50893">
    <property type="entry name" value="ABC_TRANSPORTER_2"/>
    <property type="match status" value="2"/>
</dbReference>
<dbReference type="GO" id="GO:0005524">
    <property type="term" value="F:ATP binding"/>
    <property type="evidence" value="ECO:0007669"/>
    <property type="project" value="UniProtKB-KW"/>
</dbReference>
<dbReference type="SUPFAM" id="SSF52540">
    <property type="entry name" value="P-loop containing nucleoside triphosphate hydrolases"/>
    <property type="match status" value="2"/>
</dbReference>
<dbReference type="PANTHER" id="PTHR43790">
    <property type="entry name" value="CARBOHYDRATE TRANSPORT ATP-BINDING PROTEIN MG119-RELATED"/>
    <property type="match status" value="1"/>
</dbReference>
<dbReference type="GO" id="GO:0016887">
    <property type="term" value="F:ATP hydrolysis activity"/>
    <property type="evidence" value="ECO:0007669"/>
    <property type="project" value="InterPro"/>
</dbReference>
<dbReference type="CDD" id="cd03216">
    <property type="entry name" value="ABC_Carb_Monos_I"/>
    <property type="match status" value="1"/>
</dbReference>
<name>W9GV28_9PROT</name>
<dbReference type="Gene3D" id="3.40.50.300">
    <property type="entry name" value="P-loop containing nucleotide triphosphate hydrolases"/>
    <property type="match status" value="2"/>
</dbReference>